<proteinExistence type="predicted"/>
<feature type="transmembrane region" description="Helical" evidence="1">
    <location>
        <begin position="84"/>
        <end position="106"/>
    </location>
</feature>
<feature type="transmembrane region" description="Helical" evidence="1">
    <location>
        <begin position="56"/>
        <end position="78"/>
    </location>
</feature>
<keyword evidence="1" id="KW-1133">Transmembrane helix</keyword>
<keyword evidence="1" id="KW-0472">Membrane</keyword>
<evidence type="ECO:0000313" key="2">
    <source>
        <dbReference type="EMBL" id="RXR31532.1"/>
    </source>
</evidence>
<comment type="caution">
    <text evidence="2">The sequence shown here is derived from an EMBL/GenBank/DDBJ whole genome shotgun (WGS) entry which is preliminary data.</text>
</comment>
<name>A0A4Q1KNZ5_9FLAO</name>
<gene>
    <name evidence="2" type="ORF">EQG68_09740</name>
</gene>
<dbReference type="AlphaFoldDB" id="A0A4Q1KNZ5"/>
<sequence length="129" mass="14838">MLKKGSKLNSILTGSCPKCQEESMYVEKNPYKLGKIFEMHDTCSHCGTRYKMEPSFFYGAMYVSYALSIAFAVAAFIISNVFIGLGLIHSFIAIVATLIFTFPIILRLSRNIWINMFVHFDKNWKEHKH</sequence>
<dbReference type="InterPro" id="IPR009325">
    <property type="entry name" value="DUF983"/>
</dbReference>
<dbReference type="Proteomes" id="UP000289734">
    <property type="component" value="Unassembled WGS sequence"/>
</dbReference>
<keyword evidence="1" id="KW-0812">Transmembrane</keyword>
<evidence type="ECO:0000313" key="3">
    <source>
        <dbReference type="Proteomes" id="UP000289734"/>
    </source>
</evidence>
<protein>
    <submittedName>
        <fullName evidence="2">DUF983 domain-containing protein</fullName>
    </submittedName>
</protein>
<reference evidence="3" key="1">
    <citation type="submission" date="2019-01" db="EMBL/GenBank/DDBJ databases">
        <title>Cytophagaceae bacterium strain CAR-16.</title>
        <authorList>
            <person name="Chen W.-M."/>
        </authorList>
    </citation>
    <scope>NUCLEOTIDE SEQUENCE [LARGE SCALE GENOMIC DNA]</scope>
    <source>
        <strain evidence="3">ICH-30</strain>
    </source>
</reference>
<keyword evidence="3" id="KW-1185">Reference proteome</keyword>
<dbReference type="OrthoDB" id="9790326at2"/>
<dbReference type="RefSeq" id="WP_129464698.1">
    <property type="nucleotide sequence ID" value="NZ_SBKQ01000009.1"/>
</dbReference>
<accession>A0A4Q1KNZ5</accession>
<organism evidence="2 3">
    <name type="scientific">Flavobacterium piscinae</name>
    <dbReference type="NCBI Taxonomy" id="2506424"/>
    <lineage>
        <taxon>Bacteria</taxon>
        <taxon>Pseudomonadati</taxon>
        <taxon>Bacteroidota</taxon>
        <taxon>Flavobacteriia</taxon>
        <taxon>Flavobacteriales</taxon>
        <taxon>Flavobacteriaceae</taxon>
        <taxon>Flavobacterium</taxon>
    </lineage>
</organism>
<evidence type="ECO:0000256" key="1">
    <source>
        <dbReference type="SAM" id="Phobius"/>
    </source>
</evidence>
<dbReference type="EMBL" id="SBKQ01000009">
    <property type="protein sequence ID" value="RXR31532.1"/>
    <property type="molecule type" value="Genomic_DNA"/>
</dbReference>
<dbReference type="Pfam" id="PF06170">
    <property type="entry name" value="DUF983"/>
    <property type="match status" value="1"/>
</dbReference>